<dbReference type="InterPro" id="IPR005141">
    <property type="entry name" value="eRF1_2"/>
</dbReference>
<keyword evidence="4" id="KW-0648">Protein biosynthesis</keyword>
<evidence type="ECO:0000256" key="4">
    <source>
        <dbReference type="ARBA" id="ARBA00022917"/>
    </source>
</evidence>
<dbReference type="GO" id="GO:0003747">
    <property type="term" value="F:translation release factor activity"/>
    <property type="evidence" value="ECO:0007669"/>
    <property type="project" value="InterPro"/>
</dbReference>
<dbReference type="Pfam" id="PF03465">
    <property type="entry name" value="eRF1_3"/>
    <property type="match status" value="1"/>
</dbReference>
<evidence type="ECO:0000256" key="5">
    <source>
        <dbReference type="SAM" id="MobiDB-lite"/>
    </source>
</evidence>
<dbReference type="Gene3D" id="3.30.420.60">
    <property type="entry name" value="eRF1 domain 2"/>
    <property type="match status" value="1"/>
</dbReference>
<feature type="region of interest" description="Disordered" evidence="5">
    <location>
        <begin position="163"/>
        <end position="182"/>
    </location>
</feature>
<keyword evidence="10" id="KW-1185">Reference proteome</keyword>
<gene>
    <name evidence="9" type="ORF">C474_15034</name>
</gene>
<evidence type="ECO:0000313" key="10">
    <source>
        <dbReference type="Proteomes" id="UP000011513"/>
    </source>
</evidence>
<dbReference type="InterPro" id="IPR004403">
    <property type="entry name" value="Peptide_chain-rel_eRF1/aRF1"/>
</dbReference>
<dbReference type="AlphaFoldDB" id="M0D0N2"/>
<dbReference type="SUPFAM" id="SSF55481">
    <property type="entry name" value="N-terminal domain of eukaryotic peptide chain release factor subunit 1, ERF1"/>
    <property type="match status" value="1"/>
</dbReference>
<feature type="domain" description="eRF1" evidence="7">
    <location>
        <begin position="135"/>
        <end position="274"/>
    </location>
</feature>
<dbReference type="InterPro" id="IPR029064">
    <property type="entry name" value="Ribosomal_eL30-like_sf"/>
</dbReference>
<dbReference type="RefSeq" id="WP_008388204.1">
    <property type="nucleotide sequence ID" value="NZ_AOIV01000037.1"/>
</dbReference>
<dbReference type="InterPro" id="IPR042226">
    <property type="entry name" value="eFR1_2_sf"/>
</dbReference>
<dbReference type="eggNOG" id="arCOG01742">
    <property type="taxonomic scope" value="Archaea"/>
</dbReference>
<evidence type="ECO:0000259" key="7">
    <source>
        <dbReference type="Pfam" id="PF03464"/>
    </source>
</evidence>
<evidence type="ECO:0000259" key="8">
    <source>
        <dbReference type="Pfam" id="PF03465"/>
    </source>
</evidence>
<dbReference type="Pfam" id="PF03463">
    <property type="entry name" value="eRF1_1"/>
    <property type="match status" value="1"/>
</dbReference>
<dbReference type="InterPro" id="IPR005142">
    <property type="entry name" value="eRF1_3"/>
</dbReference>
<organism evidence="9 10">
    <name type="scientific">Halogeometricum pallidum JCM 14848</name>
    <dbReference type="NCBI Taxonomy" id="1227487"/>
    <lineage>
        <taxon>Archaea</taxon>
        <taxon>Methanobacteriati</taxon>
        <taxon>Methanobacteriota</taxon>
        <taxon>Stenosarchaea group</taxon>
        <taxon>Halobacteria</taxon>
        <taxon>Halobacteriales</taxon>
        <taxon>Haloferacaceae</taxon>
        <taxon>Halogeometricum</taxon>
    </lineage>
</organism>
<evidence type="ECO:0000256" key="1">
    <source>
        <dbReference type="ARBA" id="ARBA00004496"/>
    </source>
</evidence>
<comment type="similarity">
    <text evidence="2">Belongs to the eukaryotic release factor 1 family.</text>
</comment>
<comment type="caution">
    <text evidence="9">The sequence shown here is derived from an EMBL/GenBank/DDBJ whole genome shotgun (WGS) entry which is preliminary data.</text>
</comment>
<keyword evidence="3" id="KW-0963">Cytoplasm</keyword>
<dbReference type="SUPFAM" id="SSF53137">
    <property type="entry name" value="Translational machinery components"/>
    <property type="match status" value="1"/>
</dbReference>
<dbReference type="PANTHER" id="PTHR10113">
    <property type="entry name" value="PEPTIDE CHAIN RELEASE FACTOR SUBUNIT 1"/>
    <property type="match status" value="1"/>
</dbReference>
<dbReference type="OrthoDB" id="1011at2157"/>
<reference evidence="9 10" key="1">
    <citation type="journal article" date="2014" name="PLoS Genet.">
        <title>Phylogenetically driven sequencing of extremely halophilic archaea reveals strategies for static and dynamic osmo-response.</title>
        <authorList>
            <person name="Becker E.A."/>
            <person name="Seitzer P.M."/>
            <person name="Tritt A."/>
            <person name="Larsen D."/>
            <person name="Krusor M."/>
            <person name="Yao A.I."/>
            <person name="Wu D."/>
            <person name="Madern D."/>
            <person name="Eisen J.A."/>
            <person name="Darling A.E."/>
            <person name="Facciotti M.T."/>
        </authorList>
    </citation>
    <scope>NUCLEOTIDE SEQUENCE [LARGE SCALE GENOMIC DNA]</scope>
    <source>
        <strain evidence="9 10">JCM 14848</strain>
    </source>
</reference>
<dbReference type="EMBL" id="AOIV01000037">
    <property type="protein sequence ID" value="ELZ28433.1"/>
    <property type="molecule type" value="Genomic_DNA"/>
</dbReference>
<dbReference type="InParanoid" id="M0D0N2"/>
<evidence type="ECO:0000313" key="9">
    <source>
        <dbReference type="EMBL" id="ELZ28433.1"/>
    </source>
</evidence>
<proteinExistence type="inferred from homology"/>
<dbReference type="InterPro" id="IPR024049">
    <property type="entry name" value="eRF1_1_sf"/>
</dbReference>
<sequence>MSSKTTDSLHDRIEAVSNAEADGEQLVSVAIPPEESLEATRRRVEEDHAEAEYLDVREEVRKPLKRALEETRRVLHEYEETPENGLAAYVGVVDTDLVTHVFDDLPTPVSEGTYGYANEFDTDPLTPAAERTDTYGLLVVSRDSATLGRYDGETIEHVDTVESDVPSKQTAAGGDEDGFHGRSQERADEFYDEVGEAAARVFLDDAPPDAVDDASPGTQFEGEALLVAGSEVTAERFLEGDHLSEPLADAAVGPFDAEYASEQGLRELVDAAEEAGELGTTDARGALERFFEALDDDEETAIGGREDVDRALELDAVDTLVVADSLPEEEVQSLAERVEEQGGESVVAPEGLDRTERLEAAFDGVGALLRFPIE</sequence>
<evidence type="ECO:0000256" key="3">
    <source>
        <dbReference type="ARBA" id="ARBA00022490"/>
    </source>
</evidence>
<dbReference type="Gene3D" id="3.30.1330.30">
    <property type="match status" value="1"/>
</dbReference>
<dbReference type="Proteomes" id="UP000011513">
    <property type="component" value="Unassembled WGS sequence"/>
</dbReference>
<protein>
    <submittedName>
        <fullName evidence="9">Peptide chain release factor 1</fullName>
    </submittedName>
</protein>
<accession>M0D0N2</accession>
<dbReference type="SUPFAM" id="SSF55315">
    <property type="entry name" value="L30e-like"/>
    <property type="match status" value="1"/>
</dbReference>
<comment type="subcellular location">
    <subcellularLocation>
        <location evidence="1">Cytoplasm</location>
    </subcellularLocation>
</comment>
<dbReference type="InterPro" id="IPR005140">
    <property type="entry name" value="eRF1_Pelota-like_N"/>
</dbReference>
<feature type="domain" description="eRF1/Pelota-like N-terminal" evidence="6">
    <location>
        <begin position="13"/>
        <end position="126"/>
    </location>
</feature>
<feature type="domain" description="eRF1" evidence="8">
    <location>
        <begin position="284"/>
        <end position="373"/>
    </location>
</feature>
<evidence type="ECO:0000256" key="2">
    <source>
        <dbReference type="ARBA" id="ARBA00005326"/>
    </source>
</evidence>
<dbReference type="Pfam" id="PF03464">
    <property type="entry name" value="eRF1_2"/>
    <property type="match status" value="1"/>
</dbReference>
<evidence type="ECO:0000259" key="6">
    <source>
        <dbReference type="Pfam" id="PF03463"/>
    </source>
</evidence>
<name>M0D0N2_HALPD</name>
<dbReference type="Gene3D" id="3.30.960.10">
    <property type="entry name" value="eRF1 domain 1"/>
    <property type="match status" value="1"/>
</dbReference>